<dbReference type="OrthoDB" id="32287at10239"/>
<evidence type="ECO:0000256" key="1">
    <source>
        <dbReference type="SAM" id="MobiDB-lite"/>
    </source>
</evidence>
<proteinExistence type="predicted"/>
<dbReference type="RefSeq" id="YP_009207837.2">
    <property type="nucleotide sequence ID" value="NC_028899.1"/>
</dbReference>
<dbReference type="GeneID" id="26634494"/>
<sequence length="275" mass="31694">MCFQLQLYNQIFFGKNSFSENIMQNTNGYLIKRIKQVLRTDELNPKDLSLDMLMTAYASVHDEGASGSDDRITMKVPALATYYARLLDEGKFVVINDPFENRWYFVKAHEQDLIAVYYAIGPWLNFYGIKATSEHTLRELNINQAVIADFRILDRIFNFRPWNPEAEDDKEPATMVIEESQPGARWLWHTGHKPAGKKEKTGQPHDTLDPLEGRTENVSAPAHIVEAAGAPEGSQVAELGENQMQRAFRASGQNRREERRDQRRHHDQQQHKQHS</sequence>
<feature type="compositionally biased region" description="Basic and acidic residues" evidence="1">
    <location>
        <begin position="196"/>
        <end position="215"/>
    </location>
</feature>
<evidence type="ECO:0000313" key="3">
    <source>
        <dbReference type="Proteomes" id="UP000202583"/>
    </source>
</evidence>
<reference evidence="2 3" key="1">
    <citation type="submission" date="2015-07" db="EMBL/GenBank/DDBJ databases">
        <title>Two Asian jumbo phage RSL2 and RSF1 infecting the phytopathogen Ralstonia solanacearum share common features related to the phi-KZ-like phages.</title>
        <authorList>
            <person name="Kawasaki T."/>
            <person name="Fujie M."/>
            <person name="Chatchawankanphanich O."/>
            <person name="Ogata H."/>
            <person name="Yamada T."/>
        </authorList>
    </citation>
    <scope>NUCLEOTIDE SEQUENCE [LARGE SCALE GENOMIC DNA]</scope>
    <source>
        <strain evidence="2 3">RSF1</strain>
    </source>
</reference>
<protein>
    <submittedName>
        <fullName evidence="2">Uncharacterized protein</fullName>
    </submittedName>
</protein>
<name>A0A0K2QQG0_9CAUD</name>
<accession>A0A0K2QQG0</accession>
<dbReference type="KEGG" id="vg:26634494"/>
<dbReference type="EMBL" id="AP014927">
    <property type="protein sequence ID" value="BAS04825.2"/>
    <property type="molecule type" value="Genomic_DNA"/>
</dbReference>
<keyword evidence="3" id="KW-1185">Reference proteome</keyword>
<organism evidence="2 3">
    <name type="scientific">Ralstonia phage RSF1</name>
    <dbReference type="NCBI Taxonomy" id="1689679"/>
    <lineage>
        <taxon>Viruses</taxon>
        <taxon>Duplodnaviria</taxon>
        <taxon>Heunggongvirae</taxon>
        <taxon>Uroviricota</taxon>
        <taxon>Caudoviricetes</taxon>
        <taxon>Chimalliviridae</taxon>
        <taxon>Chiangmaivirus</taxon>
        <taxon>Chiangmaivirus RSF1</taxon>
    </lineage>
</organism>
<feature type="region of interest" description="Disordered" evidence="1">
    <location>
        <begin position="189"/>
        <end position="275"/>
    </location>
</feature>
<dbReference type="Proteomes" id="UP000202583">
    <property type="component" value="Segment"/>
</dbReference>
<evidence type="ECO:0000313" key="2">
    <source>
        <dbReference type="EMBL" id="BAS04825.2"/>
    </source>
</evidence>
<feature type="compositionally biased region" description="Basic residues" evidence="1">
    <location>
        <begin position="262"/>
        <end position="275"/>
    </location>
</feature>